<reference evidence="1" key="1">
    <citation type="journal article" date="2014" name="Int. J. Syst. Evol. Microbiol.">
        <title>Complete genome sequence of Corynebacterium casei LMG S-19264T (=DSM 44701T), isolated from a smear-ripened cheese.</title>
        <authorList>
            <consortium name="US DOE Joint Genome Institute (JGI-PGF)"/>
            <person name="Walter F."/>
            <person name="Albersmeier A."/>
            <person name="Kalinowski J."/>
            <person name="Ruckert C."/>
        </authorList>
    </citation>
    <scope>NUCLEOTIDE SEQUENCE</scope>
    <source>
        <strain evidence="1">CGMCC 4.7308</strain>
    </source>
</reference>
<dbReference type="AlphaFoldDB" id="A0A917T8U6"/>
<name>A0A917T8U6_9ACTN</name>
<reference evidence="1" key="2">
    <citation type="submission" date="2020-09" db="EMBL/GenBank/DDBJ databases">
        <authorList>
            <person name="Sun Q."/>
            <person name="Zhou Y."/>
        </authorList>
    </citation>
    <scope>NUCLEOTIDE SEQUENCE</scope>
    <source>
        <strain evidence="1">CGMCC 4.7308</strain>
    </source>
</reference>
<dbReference type="Proteomes" id="UP000655208">
    <property type="component" value="Unassembled WGS sequence"/>
</dbReference>
<evidence type="ECO:0000313" key="2">
    <source>
        <dbReference type="Proteomes" id="UP000655208"/>
    </source>
</evidence>
<organism evidence="1 2">
    <name type="scientific">Nakamurella endophytica</name>
    <dbReference type="NCBI Taxonomy" id="1748367"/>
    <lineage>
        <taxon>Bacteria</taxon>
        <taxon>Bacillati</taxon>
        <taxon>Actinomycetota</taxon>
        <taxon>Actinomycetes</taxon>
        <taxon>Nakamurellales</taxon>
        <taxon>Nakamurellaceae</taxon>
        <taxon>Nakamurella</taxon>
    </lineage>
</organism>
<keyword evidence="2" id="KW-1185">Reference proteome</keyword>
<comment type="caution">
    <text evidence="1">The sequence shown here is derived from an EMBL/GenBank/DDBJ whole genome shotgun (WGS) entry which is preliminary data.</text>
</comment>
<dbReference type="RefSeq" id="WP_188943722.1">
    <property type="nucleotide sequence ID" value="NZ_BMNA01000009.1"/>
</dbReference>
<gene>
    <name evidence="1" type="ORF">GCM10011594_34800</name>
</gene>
<dbReference type="EMBL" id="BMNA01000009">
    <property type="protein sequence ID" value="GGM11993.1"/>
    <property type="molecule type" value="Genomic_DNA"/>
</dbReference>
<sequence>MASRATWSLSSGRPRPVLHEVWLELCSGSRVVVGRDLPDVAAANAVASRWIALARDRPDDLHETGAGSGCVVRGSAVVAVKAQHQPTGGRLRGPREGVWL</sequence>
<protein>
    <submittedName>
        <fullName evidence="1">Uncharacterized protein</fullName>
    </submittedName>
</protein>
<accession>A0A917T8U6</accession>
<proteinExistence type="predicted"/>
<evidence type="ECO:0000313" key="1">
    <source>
        <dbReference type="EMBL" id="GGM11993.1"/>
    </source>
</evidence>